<dbReference type="RefSeq" id="WP_007378254.1">
    <property type="nucleotide sequence ID" value="NZ_JBBMQV010000031.1"/>
</dbReference>
<sequence>MDSKQLLAFAMDKIDDMKARDIVHIDVTKTSDITDYMVICSGTSKRHVQSIADHLAKEARHADSEPLGYEGEGDGEWALVDLGDVVVHVMQNEARSYYDLEKLWG</sequence>
<reference evidence="7 8" key="2">
    <citation type="submission" date="2019-01" db="EMBL/GenBank/DDBJ databases">
        <title>Genome sequences of marine Pseudoalteromonas species.</title>
        <authorList>
            <person name="Boraston A.B."/>
            <person name="Hehemann J.-H."/>
            <person name="Vickers C.J."/>
            <person name="Salama-Alber O."/>
            <person name="Abe K."/>
            <person name="Hettle A.J."/>
        </authorList>
    </citation>
    <scope>NUCLEOTIDE SEQUENCE [LARGE SCALE GENOMIC DNA]</scope>
    <source>
        <strain evidence="4 8">PS42</strain>
        <strain evidence="3 7">PS47</strain>
    </source>
</reference>
<dbReference type="InterPro" id="IPR043519">
    <property type="entry name" value="NT_sf"/>
</dbReference>
<dbReference type="HAMAP" id="MF_01477">
    <property type="entry name" value="Iojap_RsfS"/>
    <property type="match status" value="1"/>
</dbReference>
<dbReference type="OrthoDB" id="9793681at2"/>
<dbReference type="Proteomes" id="UP000027154">
    <property type="component" value="Unassembled WGS sequence"/>
</dbReference>
<dbReference type="EMBL" id="SEUK01000041">
    <property type="protein sequence ID" value="KAA1163636.1"/>
    <property type="molecule type" value="Genomic_DNA"/>
</dbReference>
<comment type="caution">
    <text evidence="5">The sequence shown here is derived from an EMBL/GenBank/DDBJ whole genome shotgun (WGS) entry which is preliminary data.</text>
</comment>
<comment type="function">
    <text evidence="2">Functions as a ribosomal silencing factor. Interacts with ribosomal protein uL14 (rplN), blocking formation of intersubunit bridge B8. Prevents association of the 30S and 50S ribosomal subunits and the formation of functional ribosomes, thus repressing translation.</text>
</comment>
<dbReference type="Proteomes" id="UP000322915">
    <property type="component" value="Unassembled WGS sequence"/>
</dbReference>
<evidence type="ECO:0000256" key="2">
    <source>
        <dbReference type="HAMAP-Rule" id="MF_01477"/>
    </source>
</evidence>
<dbReference type="GO" id="GO:0017148">
    <property type="term" value="P:negative regulation of translation"/>
    <property type="evidence" value="ECO:0007669"/>
    <property type="project" value="UniProtKB-UniRule"/>
</dbReference>
<evidence type="ECO:0000313" key="8">
    <source>
        <dbReference type="Proteomes" id="UP000324162"/>
    </source>
</evidence>
<keyword evidence="7" id="KW-1185">Reference proteome</keyword>
<dbReference type="GO" id="GO:0042256">
    <property type="term" value="P:cytosolic ribosome assembly"/>
    <property type="evidence" value="ECO:0007669"/>
    <property type="project" value="UniProtKB-UniRule"/>
</dbReference>
<dbReference type="EMBL" id="SEUJ01000072">
    <property type="protein sequence ID" value="KAA1154335.1"/>
    <property type="molecule type" value="Genomic_DNA"/>
</dbReference>
<comment type="subcellular location">
    <subcellularLocation>
        <location evidence="2">Cytoplasm</location>
    </subcellularLocation>
</comment>
<dbReference type="EMBL" id="JJNZ01000008">
    <property type="protein sequence ID" value="KDC52824.1"/>
    <property type="molecule type" value="Genomic_DNA"/>
</dbReference>
<dbReference type="NCBIfam" id="TIGR00090">
    <property type="entry name" value="rsfS_iojap_ybeB"/>
    <property type="match status" value="1"/>
</dbReference>
<comment type="similarity">
    <text evidence="1 2">Belongs to the Iojap/RsfS family.</text>
</comment>
<dbReference type="InterPro" id="IPR004394">
    <property type="entry name" value="Iojap/RsfS/C7orf30"/>
</dbReference>
<dbReference type="Proteomes" id="UP000324162">
    <property type="component" value="Unassembled WGS sequence"/>
</dbReference>
<keyword evidence="2" id="KW-0678">Repressor</keyword>
<comment type="subunit">
    <text evidence="2">Interacts with ribosomal protein uL14 (rplN).</text>
</comment>
<gene>
    <name evidence="2 3" type="primary">rsfS</name>
    <name evidence="5" type="ORF">DC53_02555</name>
    <name evidence="4" type="ORF">EU508_03515</name>
    <name evidence="3" type="ORF">EU509_12655</name>
</gene>
<keyword evidence="2" id="KW-0963">Cytoplasm</keyword>
<evidence type="ECO:0000313" key="5">
    <source>
        <dbReference type="EMBL" id="KDC52824.1"/>
    </source>
</evidence>
<dbReference type="GO" id="GO:0043023">
    <property type="term" value="F:ribosomal large subunit binding"/>
    <property type="evidence" value="ECO:0007669"/>
    <property type="project" value="TreeGrafter"/>
</dbReference>
<name>A0A063KTP7_9GAMM</name>
<dbReference type="Gene3D" id="3.30.460.10">
    <property type="entry name" value="Beta Polymerase, domain 2"/>
    <property type="match status" value="1"/>
</dbReference>
<evidence type="ECO:0000313" key="7">
    <source>
        <dbReference type="Proteomes" id="UP000322915"/>
    </source>
</evidence>
<dbReference type="GO" id="GO:0090071">
    <property type="term" value="P:negative regulation of ribosome biogenesis"/>
    <property type="evidence" value="ECO:0007669"/>
    <property type="project" value="UniProtKB-UniRule"/>
</dbReference>
<dbReference type="Pfam" id="PF02410">
    <property type="entry name" value="RsfS"/>
    <property type="match status" value="1"/>
</dbReference>
<accession>A0A063KTP7</accession>
<organism evidence="5 6">
    <name type="scientific">Pseudoalteromonas fuliginea</name>
    <dbReference type="NCBI Taxonomy" id="1872678"/>
    <lineage>
        <taxon>Bacteria</taxon>
        <taxon>Pseudomonadati</taxon>
        <taxon>Pseudomonadota</taxon>
        <taxon>Gammaproteobacteria</taxon>
        <taxon>Alteromonadales</taxon>
        <taxon>Pseudoalteromonadaceae</taxon>
        <taxon>Pseudoalteromonas</taxon>
    </lineage>
</organism>
<evidence type="ECO:0000313" key="6">
    <source>
        <dbReference type="Proteomes" id="UP000027154"/>
    </source>
</evidence>
<dbReference type="AlphaFoldDB" id="A0A063KTP7"/>
<dbReference type="SUPFAM" id="SSF81301">
    <property type="entry name" value="Nucleotidyltransferase"/>
    <property type="match status" value="1"/>
</dbReference>
<dbReference type="GO" id="GO:0005737">
    <property type="term" value="C:cytoplasm"/>
    <property type="evidence" value="ECO:0007669"/>
    <property type="project" value="UniProtKB-SubCell"/>
</dbReference>
<reference evidence="5 6" key="1">
    <citation type="submission" date="2014-04" db="EMBL/GenBank/DDBJ databases">
        <title>Pseudoalteromonas galatheae sp. nov., isolated from a deep-sea polychaete near Canal Concepcion, Chile.</title>
        <authorList>
            <person name="Machado H.R."/>
            <person name="Gram L."/>
            <person name="Vynne N.G."/>
        </authorList>
    </citation>
    <scope>NUCLEOTIDE SEQUENCE [LARGE SCALE GENOMIC DNA]</scope>
    <source>
        <strain evidence="5 6">KMM216</strain>
    </source>
</reference>
<evidence type="ECO:0000256" key="1">
    <source>
        <dbReference type="ARBA" id="ARBA00010574"/>
    </source>
</evidence>
<dbReference type="PANTHER" id="PTHR21043:SF0">
    <property type="entry name" value="MITOCHONDRIAL ASSEMBLY OF RIBOSOMAL LARGE SUBUNIT PROTEIN 1"/>
    <property type="match status" value="1"/>
</dbReference>
<proteinExistence type="inferred from homology"/>
<keyword evidence="2" id="KW-0810">Translation regulation</keyword>
<evidence type="ECO:0000313" key="3">
    <source>
        <dbReference type="EMBL" id="KAA1154335.1"/>
    </source>
</evidence>
<dbReference type="PANTHER" id="PTHR21043">
    <property type="entry name" value="IOJAP SUPERFAMILY ORTHOLOG"/>
    <property type="match status" value="1"/>
</dbReference>
<protein>
    <recommendedName>
        <fullName evidence="2">Ribosomal silencing factor RsfS</fullName>
    </recommendedName>
</protein>
<evidence type="ECO:0000313" key="4">
    <source>
        <dbReference type="EMBL" id="KAA1163636.1"/>
    </source>
</evidence>